<comment type="similarity">
    <text evidence="12">In the N-terminal section; belongs to the HesA/MoeB/ThiF family. UBA4 subfamily.</text>
</comment>
<dbReference type="Proteomes" id="UP000000707">
    <property type="component" value="Unassembled WGS sequence"/>
</dbReference>
<dbReference type="PANTHER" id="PTHR10953:SF102">
    <property type="entry name" value="ADENYLYLTRANSFERASE AND SULFURTRANSFERASE MOCS3"/>
    <property type="match status" value="1"/>
</dbReference>
<dbReference type="InterPro" id="IPR035985">
    <property type="entry name" value="Ubiquitin-activating_enz"/>
</dbReference>
<feature type="binding site" evidence="12">
    <location>
        <position position="83"/>
    </location>
    <ligand>
        <name>ATP</name>
        <dbReference type="ChEBI" id="CHEBI:30616"/>
    </ligand>
</feature>
<dbReference type="HAMAP" id="MF_03049">
    <property type="entry name" value="MOCS3_Uba4"/>
    <property type="match status" value="1"/>
</dbReference>
<dbReference type="PANTHER" id="PTHR10953">
    <property type="entry name" value="UBIQUITIN-ACTIVATING ENZYME E1"/>
    <property type="match status" value="1"/>
</dbReference>
<dbReference type="InterPro" id="IPR045886">
    <property type="entry name" value="ThiF/MoeB/HesA"/>
</dbReference>
<dbReference type="InterPro" id="IPR028885">
    <property type="entry name" value="MOCS3/Uba4"/>
</dbReference>
<dbReference type="GO" id="GO:0032447">
    <property type="term" value="P:protein urmylation"/>
    <property type="evidence" value="ECO:0007669"/>
    <property type="project" value="TreeGrafter"/>
</dbReference>
<keyword evidence="15" id="KW-1185">Reference proteome</keyword>
<gene>
    <name evidence="12" type="primary">UBA4</name>
    <name evidence="14" type="ORF">CANTEDRAFT_105638</name>
</gene>
<evidence type="ECO:0000256" key="4">
    <source>
        <dbReference type="ARBA" id="ARBA00022694"/>
    </source>
</evidence>
<feature type="binding site" evidence="12">
    <location>
        <position position="217"/>
    </location>
    <ligand>
        <name>Zn(2+)</name>
        <dbReference type="ChEBI" id="CHEBI:29105"/>
    </ligand>
</feature>
<dbReference type="eggNOG" id="KOG2017">
    <property type="taxonomic scope" value="Eukaryota"/>
</dbReference>
<dbReference type="InterPro" id="IPR000594">
    <property type="entry name" value="ThiF_NAD_FAD-bd"/>
</dbReference>
<feature type="binding site" evidence="12">
    <location>
        <position position="295"/>
    </location>
    <ligand>
        <name>Zn(2+)</name>
        <dbReference type="ChEBI" id="CHEBI:29105"/>
    </ligand>
</feature>
<organism evidence="15">
    <name type="scientific">Candida tenuis (strain ATCC 10573 / BCRC 21748 / CBS 615 / JCM 9827 / NBRC 10315 / NRRL Y-1498 / VKM Y-70)</name>
    <name type="common">Yeast</name>
    <name type="synonym">Yamadazyma tenuis</name>
    <dbReference type="NCBI Taxonomy" id="590646"/>
    <lineage>
        <taxon>Eukaryota</taxon>
        <taxon>Fungi</taxon>
        <taxon>Dikarya</taxon>
        <taxon>Ascomycota</taxon>
        <taxon>Saccharomycotina</taxon>
        <taxon>Pichiomycetes</taxon>
        <taxon>Debaryomycetaceae</taxon>
        <taxon>Yamadazyma</taxon>
    </lineage>
</organism>
<keyword evidence="5" id="KW-0548">Nucleotidyltransferase</keyword>
<dbReference type="GO" id="GO:0005829">
    <property type="term" value="C:cytosol"/>
    <property type="evidence" value="ECO:0007669"/>
    <property type="project" value="UniProtKB-SubCell"/>
</dbReference>
<dbReference type="GO" id="GO:0042292">
    <property type="term" value="F:URM1 activating enzyme activity"/>
    <property type="evidence" value="ECO:0007669"/>
    <property type="project" value="TreeGrafter"/>
</dbReference>
<evidence type="ECO:0000256" key="11">
    <source>
        <dbReference type="ARBA" id="ARBA00023268"/>
    </source>
</evidence>
<dbReference type="RefSeq" id="XP_006686396.1">
    <property type="nucleotide sequence ID" value="XM_006686333.1"/>
</dbReference>
<comment type="cofactor">
    <cofactor evidence="12">
        <name>Zn(2+)</name>
        <dbReference type="ChEBI" id="CHEBI:29105"/>
    </cofactor>
    <text evidence="12">Binds 1 zinc ion per subunit.</text>
</comment>
<evidence type="ECO:0000256" key="8">
    <source>
        <dbReference type="ARBA" id="ARBA00022786"/>
    </source>
</evidence>
<evidence type="ECO:0000259" key="13">
    <source>
        <dbReference type="PROSITE" id="PS50206"/>
    </source>
</evidence>
<dbReference type="Gene3D" id="3.40.250.10">
    <property type="entry name" value="Rhodanese-like domain"/>
    <property type="match status" value="1"/>
</dbReference>
<reference evidence="14 15" key="1">
    <citation type="journal article" date="2011" name="Proc. Natl. Acad. Sci. U.S.A.">
        <title>Comparative genomics of xylose-fermenting fungi for enhanced biofuel production.</title>
        <authorList>
            <person name="Wohlbach D.J."/>
            <person name="Kuo A."/>
            <person name="Sato T.K."/>
            <person name="Potts K.M."/>
            <person name="Salamov A.A."/>
            <person name="LaButti K.M."/>
            <person name="Sun H."/>
            <person name="Clum A."/>
            <person name="Pangilinan J.L."/>
            <person name="Lindquist E.A."/>
            <person name="Lucas S."/>
            <person name="Lapidus A."/>
            <person name="Jin M."/>
            <person name="Gunawan C."/>
            <person name="Balan V."/>
            <person name="Dale B.E."/>
            <person name="Jeffries T.W."/>
            <person name="Zinkel R."/>
            <person name="Barry K.W."/>
            <person name="Grigoriev I.V."/>
            <person name="Gasch A.P."/>
        </authorList>
    </citation>
    <scope>NUCLEOTIDE SEQUENCE [LARGE SCALE GENOMIC DNA]</scope>
    <source>
        <strain evidence="15">ATCC 10573 / BCRC 21748 / CBS 615 / JCM 9827 / NBRC 10315 / NRRL Y-1498 / VKM Y-70</strain>
    </source>
</reference>
<keyword evidence="11 12" id="KW-0511">Multifunctional enzyme</keyword>
<dbReference type="EMBL" id="GL996521">
    <property type="protein sequence ID" value="EGV64082.1"/>
    <property type="molecule type" value="Genomic_DNA"/>
</dbReference>
<protein>
    <recommendedName>
        <fullName evidence="13">Rhodanese domain-containing protein</fullName>
    </recommendedName>
</protein>
<feature type="binding site" evidence="12">
    <location>
        <position position="104"/>
    </location>
    <ligand>
        <name>ATP</name>
        <dbReference type="ChEBI" id="CHEBI:30616"/>
    </ligand>
</feature>
<keyword evidence="7 12" id="KW-0547">Nucleotide-binding</keyword>
<dbReference type="GO" id="GO:0004792">
    <property type="term" value="F:thiosulfate-cyanide sulfurtransferase activity"/>
    <property type="evidence" value="ECO:0007669"/>
    <property type="project" value="TreeGrafter"/>
</dbReference>
<feature type="binding site" evidence="12">
    <location>
        <position position="214"/>
    </location>
    <ligand>
        <name>Zn(2+)</name>
        <dbReference type="ChEBI" id="CHEBI:29105"/>
    </ligand>
</feature>
<feature type="binding site" evidence="12">
    <location>
        <begin position="172"/>
        <end position="173"/>
    </location>
    <ligand>
        <name>ATP</name>
        <dbReference type="ChEBI" id="CHEBI:30616"/>
    </ligand>
</feature>
<dbReference type="InterPro" id="IPR001763">
    <property type="entry name" value="Rhodanese-like_dom"/>
</dbReference>
<evidence type="ECO:0000256" key="10">
    <source>
        <dbReference type="ARBA" id="ARBA00022840"/>
    </source>
</evidence>
<evidence type="ECO:0000256" key="2">
    <source>
        <dbReference type="ARBA" id="ARBA00022490"/>
    </source>
</evidence>
<dbReference type="GO" id="GO:0002143">
    <property type="term" value="P:tRNA wobble position uridine thiolation"/>
    <property type="evidence" value="ECO:0007669"/>
    <property type="project" value="InterPro"/>
</dbReference>
<feature type="active site" description="Cysteine persulfide intermediate; for sulfurtransferase activity" evidence="12">
    <location>
        <position position="392"/>
    </location>
</feature>
<evidence type="ECO:0000256" key="1">
    <source>
        <dbReference type="ARBA" id="ARBA00004514"/>
    </source>
</evidence>
<dbReference type="Pfam" id="PF00581">
    <property type="entry name" value="Rhodanese"/>
    <property type="match status" value="1"/>
</dbReference>
<dbReference type="GO" id="GO:0070566">
    <property type="term" value="F:adenylyltransferase activity"/>
    <property type="evidence" value="ECO:0007669"/>
    <property type="project" value="InterPro"/>
</dbReference>
<dbReference type="STRING" id="590646.G3B353"/>
<dbReference type="AlphaFoldDB" id="G3B353"/>
<dbReference type="GO" id="GO:0005524">
    <property type="term" value="F:ATP binding"/>
    <property type="evidence" value="ECO:0007669"/>
    <property type="project" value="UniProtKB-KW"/>
</dbReference>
<keyword evidence="9 12" id="KW-0862">Zinc</keyword>
<comment type="subcellular location">
    <subcellularLocation>
        <location evidence="1">Cytoplasm</location>
        <location evidence="1">Cytosol</location>
    </subcellularLocation>
</comment>
<comment type="pathway">
    <text evidence="12">tRNA modification; 5-methoxycarbonylmethyl-2-thiouridine-tRNA biosynthesis.</text>
</comment>
<dbReference type="InterPro" id="IPR036873">
    <property type="entry name" value="Rhodanese-like_dom_sf"/>
</dbReference>
<feature type="binding site" evidence="12">
    <location>
        <begin position="111"/>
        <end position="115"/>
    </location>
    <ligand>
        <name>ATP</name>
        <dbReference type="ChEBI" id="CHEBI:30616"/>
    </ligand>
</feature>
<keyword evidence="2 12" id="KW-0963">Cytoplasm</keyword>
<dbReference type="GeneID" id="18245828"/>
<evidence type="ECO:0000256" key="9">
    <source>
        <dbReference type="ARBA" id="ARBA00022833"/>
    </source>
</evidence>
<evidence type="ECO:0000256" key="3">
    <source>
        <dbReference type="ARBA" id="ARBA00022679"/>
    </source>
</evidence>
<keyword evidence="10 12" id="KW-0067">ATP-binding</keyword>
<evidence type="ECO:0000256" key="12">
    <source>
        <dbReference type="HAMAP-Rule" id="MF_03049"/>
    </source>
</evidence>
<evidence type="ECO:0000313" key="15">
    <source>
        <dbReference type="Proteomes" id="UP000000707"/>
    </source>
</evidence>
<feature type="binding site" evidence="12">
    <location>
        <position position="292"/>
    </location>
    <ligand>
        <name>Zn(2+)</name>
        <dbReference type="ChEBI" id="CHEBI:29105"/>
    </ligand>
</feature>
<name>G3B353_CANTC</name>
<dbReference type="GO" id="GO:0046872">
    <property type="term" value="F:metal ion binding"/>
    <property type="evidence" value="ECO:0007669"/>
    <property type="project" value="UniProtKB-KW"/>
</dbReference>
<dbReference type="KEGG" id="cten:18245828"/>
<feature type="binding site" evidence="12">
    <location>
        <position position="128"/>
    </location>
    <ligand>
        <name>ATP</name>
        <dbReference type="ChEBI" id="CHEBI:30616"/>
    </ligand>
</feature>
<proteinExistence type="inferred from homology"/>
<dbReference type="CDD" id="cd00757">
    <property type="entry name" value="ThiF_MoeB_HesA_family"/>
    <property type="match status" value="1"/>
</dbReference>
<dbReference type="FunFam" id="3.40.50.720:FF:000033">
    <property type="entry name" value="Adenylyltransferase and sulfurtransferase MOCS3"/>
    <property type="match status" value="1"/>
</dbReference>
<accession>G3B353</accession>
<keyword evidence="4 12" id="KW-0819">tRNA processing</keyword>
<keyword evidence="6 12" id="KW-0479">Metal-binding</keyword>
<dbReference type="UniPathway" id="UPA00988"/>
<dbReference type="Gene3D" id="3.40.50.720">
    <property type="entry name" value="NAD(P)-binding Rossmann-like Domain"/>
    <property type="match status" value="1"/>
</dbReference>
<evidence type="ECO:0000256" key="7">
    <source>
        <dbReference type="ARBA" id="ARBA00022741"/>
    </source>
</evidence>
<dbReference type="SMART" id="SM00450">
    <property type="entry name" value="RHOD"/>
    <property type="match status" value="1"/>
</dbReference>
<dbReference type="PROSITE" id="PS50206">
    <property type="entry name" value="RHODANESE_3"/>
    <property type="match status" value="1"/>
</dbReference>
<dbReference type="SUPFAM" id="SSF69572">
    <property type="entry name" value="Activating enzymes of the ubiquitin-like proteins"/>
    <property type="match status" value="1"/>
</dbReference>
<dbReference type="OrthoDB" id="10261062at2759"/>
<dbReference type="Pfam" id="PF00899">
    <property type="entry name" value="ThiF"/>
    <property type="match status" value="1"/>
</dbReference>
<sequence length="435" mass="48344">MENLTKQELLERVATLQQENAVLRSLASAPEPSPSLSRQESIANLSLEEYMRYGRQMIVPEFGALESQLVLKRSKILVVGAGGLGCPALLYLTAAGVGEIGIVDNDIVDVSNLHRQVLHSTDTVGMLKCHSAAVMLARLNPHVTVKEYPIRLANDNVFEIFEKYDLILDCTDAPAVRYLVNDAAVILNKTVVSGSGLKTDGQWTILNFAGVGPCYRCFHPKPPAPDSVTSCQDGGVLGPAIGLIGINMALETIKVLTGHYKPEQFQPFMCAFYGYHFQQYRTFKMRGRQKSCQVCGEQPTVTRTLIERGELNYQVFCGRSEPYTLPNELRVSVEEYHQNGGTLIDVRPAEQFSVVALPNSVNIPWGNEFLKLESLESYLPGVPKDKAIFVVCRYGNDSQIATKTIREKFGFTNVRDIKGGLNRWSEEVDKDFPKY</sequence>
<evidence type="ECO:0000313" key="14">
    <source>
        <dbReference type="EMBL" id="EGV64082.1"/>
    </source>
</evidence>
<keyword evidence="8" id="KW-0833">Ubl conjugation pathway</keyword>
<evidence type="ECO:0000256" key="6">
    <source>
        <dbReference type="ARBA" id="ARBA00022723"/>
    </source>
</evidence>
<dbReference type="HOGENOM" id="CLU_013325_1_2_1"/>
<feature type="active site" description="Glycyl thioester intermediate; for adenylyltransferase activity" evidence="12">
    <location>
        <position position="231"/>
    </location>
</feature>
<evidence type="ECO:0000256" key="5">
    <source>
        <dbReference type="ARBA" id="ARBA00022695"/>
    </source>
</evidence>
<keyword evidence="3 12" id="KW-0808">Transferase</keyword>
<feature type="domain" description="Rhodanese" evidence="13">
    <location>
        <begin position="337"/>
        <end position="433"/>
    </location>
</feature>